<evidence type="ECO:0000256" key="3">
    <source>
        <dbReference type="ARBA" id="ARBA00023163"/>
    </source>
</evidence>
<dbReference type="InterPro" id="IPR000524">
    <property type="entry name" value="Tscrpt_reg_HTH_GntR"/>
</dbReference>
<dbReference type="InterPro" id="IPR036390">
    <property type="entry name" value="WH_DNA-bd_sf"/>
</dbReference>
<keyword evidence="1" id="KW-0805">Transcription regulation</keyword>
<proteinExistence type="predicted"/>
<keyword evidence="3" id="KW-0804">Transcription</keyword>
<sequence>MSAVKRPIMTMKHQIYQIIKKEICDGNYLPGQWLQEKELAEKMNVSRSPVREALKQLVDEGLAIEYPNKGVFVKEFSSKDIEEIYDVRIMLESYAIKNSVKVITSINFKDLMEILQNLSDCYEKNDISNYIEYDTQLHQYIVKLGGNSLVSDIYKRIYSQVQQFRIYSLTTKKRFDDSIIEHRKVVENLIASNWKEADRINRIHLALAREEIINHIESTRPVITDDTEEQF</sequence>
<dbReference type="PRINTS" id="PR00035">
    <property type="entry name" value="HTHGNTR"/>
</dbReference>
<name>A0A645DHB1_9ZZZZ</name>
<dbReference type="GO" id="GO:0003700">
    <property type="term" value="F:DNA-binding transcription factor activity"/>
    <property type="evidence" value="ECO:0007669"/>
    <property type="project" value="InterPro"/>
</dbReference>
<evidence type="ECO:0000259" key="4">
    <source>
        <dbReference type="PROSITE" id="PS50949"/>
    </source>
</evidence>
<dbReference type="Gene3D" id="1.10.10.10">
    <property type="entry name" value="Winged helix-like DNA-binding domain superfamily/Winged helix DNA-binding domain"/>
    <property type="match status" value="1"/>
</dbReference>
<dbReference type="AlphaFoldDB" id="A0A645DHB1"/>
<organism evidence="5">
    <name type="scientific">bioreactor metagenome</name>
    <dbReference type="NCBI Taxonomy" id="1076179"/>
    <lineage>
        <taxon>unclassified sequences</taxon>
        <taxon>metagenomes</taxon>
        <taxon>ecological metagenomes</taxon>
    </lineage>
</organism>
<dbReference type="PANTHER" id="PTHR43537:SF24">
    <property type="entry name" value="GLUCONATE OPERON TRANSCRIPTIONAL REPRESSOR"/>
    <property type="match status" value="1"/>
</dbReference>
<evidence type="ECO:0000256" key="1">
    <source>
        <dbReference type="ARBA" id="ARBA00023015"/>
    </source>
</evidence>
<dbReference type="SUPFAM" id="SSF46785">
    <property type="entry name" value="Winged helix' DNA-binding domain"/>
    <property type="match status" value="1"/>
</dbReference>
<dbReference type="EMBL" id="VSSQ01036395">
    <property type="protein sequence ID" value="MPM88864.1"/>
    <property type="molecule type" value="Genomic_DNA"/>
</dbReference>
<dbReference type="Gene3D" id="1.20.120.530">
    <property type="entry name" value="GntR ligand-binding domain-like"/>
    <property type="match status" value="1"/>
</dbReference>
<gene>
    <name evidence="5" type="ORF">SDC9_135968</name>
</gene>
<dbReference type="SUPFAM" id="SSF48008">
    <property type="entry name" value="GntR ligand-binding domain-like"/>
    <property type="match status" value="1"/>
</dbReference>
<protein>
    <recommendedName>
        <fullName evidence="4">HTH gntR-type domain-containing protein</fullName>
    </recommendedName>
</protein>
<dbReference type="InterPro" id="IPR011711">
    <property type="entry name" value="GntR_C"/>
</dbReference>
<dbReference type="InterPro" id="IPR008920">
    <property type="entry name" value="TF_FadR/GntR_C"/>
</dbReference>
<comment type="caution">
    <text evidence="5">The sequence shown here is derived from an EMBL/GenBank/DDBJ whole genome shotgun (WGS) entry which is preliminary data.</text>
</comment>
<accession>A0A645DHB1</accession>
<dbReference type="CDD" id="cd07377">
    <property type="entry name" value="WHTH_GntR"/>
    <property type="match status" value="1"/>
</dbReference>
<evidence type="ECO:0000313" key="5">
    <source>
        <dbReference type="EMBL" id="MPM88864.1"/>
    </source>
</evidence>
<dbReference type="SMART" id="SM00345">
    <property type="entry name" value="HTH_GNTR"/>
    <property type="match status" value="1"/>
</dbReference>
<dbReference type="InterPro" id="IPR036388">
    <property type="entry name" value="WH-like_DNA-bd_sf"/>
</dbReference>
<dbReference type="Pfam" id="PF07729">
    <property type="entry name" value="FCD"/>
    <property type="match status" value="1"/>
</dbReference>
<dbReference type="GO" id="GO:0003677">
    <property type="term" value="F:DNA binding"/>
    <property type="evidence" value="ECO:0007669"/>
    <property type="project" value="UniProtKB-KW"/>
</dbReference>
<dbReference type="PROSITE" id="PS50949">
    <property type="entry name" value="HTH_GNTR"/>
    <property type="match status" value="1"/>
</dbReference>
<keyword evidence="2" id="KW-0238">DNA-binding</keyword>
<evidence type="ECO:0000256" key="2">
    <source>
        <dbReference type="ARBA" id="ARBA00023125"/>
    </source>
</evidence>
<reference evidence="5" key="1">
    <citation type="submission" date="2019-08" db="EMBL/GenBank/DDBJ databases">
        <authorList>
            <person name="Kucharzyk K."/>
            <person name="Murdoch R.W."/>
            <person name="Higgins S."/>
            <person name="Loffler F."/>
        </authorList>
    </citation>
    <scope>NUCLEOTIDE SEQUENCE</scope>
</reference>
<dbReference type="PANTHER" id="PTHR43537">
    <property type="entry name" value="TRANSCRIPTIONAL REGULATOR, GNTR FAMILY"/>
    <property type="match status" value="1"/>
</dbReference>
<dbReference type="SMART" id="SM00895">
    <property type="entry name" value="FCD"/>
    <property type="match status" value="1"/>
</dbReference>
<dbReference type="Pfam" id="PF00392">
    <property type="entry name" value="GntR"/>
    <property type="match status" value="1"/>
</dbReference>
<feature type="domain" description="HTH gntR-type" evidence="4">
    <location>
        <begin position="9"/>
        <end position="76"/>
    </location>
</feature>